<proteinExistence type="predicted"/>
<evidence type="ECO:0000256" key="2">
    <source>
        <dbReference type="ARBA" id="ARBA00022448"/>
    </source>
</evidence>
<dbReference type="InterPro" id="IPR023996">
    <property type="entry name" value="TonB-dep_OMP_SusC/RagA"/>
</dbReference>
<dbReference type="SUPFAM" id="SSF49464">
    <property type="entry name" value="Carboxypeptidase regulatory domain-like"/>
    <property type="match status" value="1"/>
</dbReference>
<dbReference type="Gene3D" id="2.60.40.1120">
    <property type="entry name" value="Carboxypeptidase-like, regulatory domain"/>
    <property type="match status" value="1"/>
</dbReference>
<keyword evidence="5" id="KW-0998">Cell outer membrane</keyword>
<dbReference type="Gene3D" id="2.40.170.20">
    <property type="entry name" value="TonB-dependent receptor, beta-barrel domain"/>
    <property type="match status" value="1"/>
</dbReference>
<dbReference type="PROSITE" id="PS52016">
    <property type="entry name" value="TONB_DEPENDENT_REC_3"/>
    <property type="match status" value="1"/>
</dbReference>
<dbReference type="InterPro" id="IPR036942">
    <property type="entry name" value="Beta-barrel_TonB_sf"/>
</dbReference>
<dbReference type="InterPro" id="IPR012910">
    <property type="entry name" value="Plug_dom"/>
</dbReference>
<evidence type="ECO:0000259" key="6">
    <source>
        <dbReference type="Pfam" id="PF07715"/>
    </source>
</evidence>
<dbReference type="GO" id="GO:0009279">
    <property type="term" value="C:cell outer membrane"/>
    <property type="evidence" value="ECO:0007669"/>
    <property type="project" value="UniProtKB-SubCell"/>
</dbReference>
<dbReference type="InterPro" id="IPR018247">
    <property type="entry name" value="EF_Hand_1_Ca_BS"/>
</dbReference>
<dbReference type="NCBIfam" id="TIGR04057">
    <property type="entry name" value="SusC_RagA_signa"/>
    <property type="match status" value="1"/>
</dbReference>
<dbReference type="InterPro" id="IPR023997">
    <property type="entry name" value="TonB-dep_OMP_SusC/RagA_CS"/>
</dbReference>
<reference evidence="7" key="1">
    <citation type="submission" date="2019-08" db="EMBL/GenBank/DDBJ databases">
        <authorList>
            <person name="Kucharzyk K."/>
            <person name="Murdoch R.W."/>
            <person name="Higgins S."/>
            <person name="Loffler F."/>
        </authorList>
    </citation>
    <scope>NUCLEOTIDE SEQUENCE</scope>
</reference>
<name>A0A644US39_9ZZZZ</name>
<dbReference type="InterPro" id="IPR008969">
    <property type="entry name" value="CarboxyPept-like_regulatory"/>
</dbReference>
<dbReference type="SUPFAM" id="SSF56935">
    <property type="entry name" value="Porins"/>
    <property type="match status" value="1"/>
</dbReference>
<dbReference type="PROSITE" id="PS00018">
    <property type="entry name" value="EF_HAND_1"/>
    <property type="match status" value="1"/>
</dbReference>
<evidence type="ECO:0000256" key="3">
    <source>
        <dbReference type="ARBA" id="ARBA00022692"/>
    </source>
</evidence>
<feature type="domain" description="TonB-dependent receptor plug" evidence="6">
    <location>
        <begin position="119"/>
        <end position="223"/>
    </location>
</feature>
<evidence type="ECO:0000256" key="5">
    <source>
        <dbReference type="ARBA" id="ARBA00023237"/>
    </source>
</evidence>
<gene>
    <name evidence="7" type="ORF">SDC9_27817</name>
</gene>
<organism evidence="7">
    <name type="scientific">bioreactor metagenome</name>
    <dbReference type="NCBI Taxonomy" id="1076179"/>
    <lineage>
        <taxon>unclassified sequences</taxon>
        <taxon>metagenomes</taxon>
        <taxon>ecological metagenomes</taxon>
    </lineage>
</organism>
<protein>
    <recommendedName>
        <fullName evidence="6">TonB-dependent receptor plug domain-containing protein</fullName>
    </recommendedName>
</protein>
<dbReference type="InterPro" id="IPR039426">
    <property type="entry name" value="TonB-dep_rcpt-like"/>
</dbReference>
<keyword evidence="3" id="KW-0812">Transmembrane</keyword>
<dbReference type="EMBL" id="VSSQ01000156">
    <property type="protein sequence ID" value="MPL81886.1"/>
    <property type="molecule type" value="Genomic_DNA"/>
</dbReference>
<evidence type="ECO:0000256" key="4">
    <source>
        <dbReference type="ARBA" id="ARBA00023136"/>
    </source>
</evidence>
<sequence length="1108" mass="122775">MKMSHKTILSFLLLLLSLSIFAQNKVSVKGVVYDNQKMTLPGVSVLEVGTQNGTITDIDGNFVLDVSPNATLRISYIGYATLEVKAITGTSMNIIMKEDSQQLEEVVVTGYGGKQLRTKVTNSIAKVKEDVLKQGLFSNPAQALSGAVSGLRVLQTSGNPGATPTIILRGGTDYSGSGSPLILVDGQVRGSLSDINPEDIESMEVLKDAGATAIYGARANNGVVLVTTKRGKEGKGEIAVKAKFGLNYYSNPYEFMGAGDYISWMRKAYQRSAQIYQDSKGGWQGVTTMASLGTASPYGTGNKYFASDGVTPLDGNKTSQAIWSPMNYTDDLAFLLKQGWQTMTDPVYGGQIIYKDFDPATFNLNTPSFSQDYNISASGGNDKGNYYAGIGYNNSEGNATGNWYKRLTFTFNADYKLKPWLTSSSSFNFADAKWYGLSPTSSSEALYFSRLMSLPPTFRGYNANGEMLLGNNSGDGNQLLNLDKLIRDNNTDKFTMVQSFNIDIMKGLALKLSANWYFDEEKLEAFNRDYLSSPGNYNTARASSASYDRTLSQTYNAVFNYDNQITKDHYLAAMAGFEYYDAYNKGFSASGSGAATDDFMDLSYTSTDKGKRSIDSWHSRQRIMSFFGRVNYDFQSKYLVSFVMRKDGYSKLVDDNRWGVFPGISAGWVFGKEEFMQKYSDVISFAKLRASYGLNGNVNKDWVGNYTVQGSYGSNKYNSNTGYLLGSIPNPYLMWEKSQTLEFGLDLSFLANRINTNFTYYNRNTEDKFASITLPSTSGISSITSNNGKLQNQGLEFELGFRIIDGKDWKWNVNANGAYNINKIIELPNNGLERNRQNAFQVYTGKGEDKAWVGGYQEGQRPGNIYAFKAEGIYKSVNEIPGELIDKSTGNNGSNNKPLYGPDAWARLTDAQKTKALPIQPGDVKWKDVNGDGVIDNFDLVKVGNTVPKWTGGINTNLTWKNLSFSARFDYALGFNVVDYRTPWIMGNMQGTYNSIVDTKQTWTETNVNAKYPVYTWADQLGKRNYARNTSMFVYNGNYIALRELSLAYRLPSLLANKLKLNNVEFSVTGQNLGYFTEADHVFSPEQSDNSGGYPLPRTVIFGVNVSF</sequence>
<evidence type="ECO:0000313" key="7">
    <source>
        <dbReference type="EMBL" id="MPL81886.1"/>
    </source>
</evidence>
<dbReference type="InterPro" id="IPR037066">
    <property type="entry name" value="Plug_dom_sf"/>
</dbReference>
<dbReference type="Pfam" id="PF07715">
    <property type="entry name" value="Plug"/>
    <property type="match status" value="1"/>
</dbReference>
<dbReference type="Pfam" id="PF13715">
    <property type="entry name" value="CarbopepD_reg_2"/>
    <property type="match status" value="1"/>
</dbReference>
<keyword evidence="2" id="KW-0813">Transport</keyword>
<dbReference type="Gene3D" id="2.170.130.10">
    <property type="entry name" value="TonB-dependent receptor, plug domain"/>
    <property type="match status" value="1"/>
</dbReference>
<dbReference type="NCBIfam" id="TIGR04056">
    <property type="entry name" value="OMP_RagA_SusC"/>
    <property type="match status" value="1"/>
</dbReference>
<comment type="caution">
    <text evidence="7">The sequence shown here is derived from an EMBL/GenBank/DDBJ whole genome shotgun (WGS) entry which is preliminary data.</text>
</comment>
<keyword evidence="4" id="KW-0472">Membrane</keyword>
<evidence type="ECO:0000256" key="1">
    <source>
        <dbReference type="ARBA" id="ARBA00004571"/>
    </source>
</evidence>
<comment type="subcellular location">
    <subcellularLocation>
        <location evidence="1">Cell outer membrane</location>
        <topology evidence="1">Multi-pass membrane protein</topology>
    </subcellularLocation>
</comment>
<dbReference type="AlphaFoldDB" id="A0A644US39"/>
<accession>A0A644US39</accession>